<dbReference type="PANTHER" id="PTHR48106:SF13">
    <property type="entry name" value="QUINONE OXIDOREDUCTASE-RELATED"/>
    <property type="match status" value="1"/>
</dbReference>
<comment type="caution">
    <text evidence="4">The sequence shown here is derived from an EMBL/GenBank/DDBJ whole genome shotgun (WGS) entry which is preliminary data.</text>
</comment>
<dbReference type="PANTHER" id="PTHR48106">
    <property type="entry name" value="QUINONE OXIDOREDUCTASE PIG3-RELATED"/>
    <property type="match status" value="1"/>
</dbReference>
<reference evidence="4 5" key="1">
    <citation type="submission" date="2017-01" db="EMBL/GenBank/DDBJ databases">
        <title>Whole-Genome Shotgun Sequencing of Two beta-Proteobacterial Species in Search of the Bulgecin Biosynthetic Cluster.</title>
        <authorList>
            <person name="Horsman M.E."/>
            <person name="Marous D.R."/>
            <person name="Li R."/>
            <person name="Oliver R.A."/>
            <person name="Byun B."/>
            <person name="Emrich S.J."/>
            <person name="Boggess B."/>
            <person name="Townsend C.A."/>
            <person name="Mobashery S."/>
        </authorList>
    </citation>
    <scope>NUCLEOTIDE SEQUENCE [LARGE SCALE GENOMIC DNA]</scope>
    <source>
        <strain evidence="4 5">ATCC 31363</strain>
    </source>
</reference>
<dbReference type="SUPFAM" id="SSF51735">
    <property type="entry name" value="NAD(P)-binding Rossmann-fold domains"/>
    <property type="match status" value="1"/>
</dbReference>
<dbReference type="GO" id="GO:0003960">
    <property type="term" value="F:quinone reductase (NADPH) activity"/>
    <property type="evidence" value="ECO:0007669"/>
    <property type="project" value="InterPro"/>
</dbReference>
<name>A0A2A4F1B1_9BURK</name>
<gene>
    <name evidence="4" type="ORF">BWP39_18115</name>
</gene>
<dbReference type="InterPro" id="IPR013154">
    <property type="entry name" value="ADH-like_N"/>
</dbReference>
<dbReference type="AlphaFoldDB" id="A0A2A4F1B1"/>
<keyword evidence="2" id="KW-0560">Oxidoreductase</keyword>
<evidence type="ECO:0000256" key="1">
    <source>
        <dbReference type="ARBA" id="ARBA00022857"/>
    </source>
</evidence>
<dbReference type="Pfam" id="PF08240">
    <property type="entry name" value="ADH_N"/>
    <property type="match status" value="1"/>
</dbReference>
<evidence type="ECO:0000256" key="2">
    <source>
        <dbReference type="ARBA" id="ARBA00023002"/>
    </source>
</evidence>
<dbReference type="Gene3D" id="3.40.50.720">
    <property type="entry name" value="NAD(P)-binding Rossmann-like Domain"/>
    <property type="match status" value="1"/>
</dbReference>
<dbReference type="GO" id="GO:0005829">
    <property type="term" value="C:cytosol"/>
    <property type="evidence" value="ECO:0007669"/>
    <property type="project" value="TreeGrafter"/>
</dbReference>
<keyword evidence="1" id="KW-0521">NADP</keyword>
<dbReference type="SMART" id="SM00829">
    <property type="entry name" value="PKS_ER"/>
    <property type="match status" value="1"/>
</dbReference>
<dbReference type="CDD" id="cd05286">
    <property type="entry name" value="QOR2"/>
    <property type="match status" value="1"/>
</dbReference>
<dbReference type="InterPro" id="IPR020843">
    <property type="entry name" value="ER"/>
</dbReference>
<sequence length="329" mass="35274">MRAIQIHEYGGPEVLRRVEIDVPKPAPGEVLVRVVAAGINFMDIHTRQGKYRESRTYPVRIPCTLGMEGSGEVIEAGTGVTSCRKGDRVAWCISWGAYAEYALVPAARLAKLPDGIGYDIAAAAIFQGSTAHYLLEDVARIGAGSTCLVHAASGGIGQLLVQLAKRRGAEVFATTSSPAKAAIAKSLGADHVLMYDDGAFADRIRDLTQGRGVDVVFDAVGRTTLRDSFRATRTRGLVVNYGSVTGPMHDLDPYELGEAGSLFLTRPRLADHLADVETVQRRADDIFAAIQQGALRIGINGRYTLDTVEAAHAALEERRQSGKAVMDIA</sequence>
<proteinExistence type="predicted"/>
<organism evidence="4 5">
    <name type="scientific">Paraburkholderia acidicola</name>
    <dbReference type="NCBI Taxonomy" id="1912599"/>
    <lineage>
        <taxon>Bacteria</taxon>
        <taxon>Pseudomonadati</taxon>
        <taxon>Pseudomonadota</taxon>
        <taxon>Betaproteobacteria</taxon>
        <taxon>Burkholderiales</taxon>
        <taxon>Burkholderiaceae</taxon>
        <taxon>Paraburkholderia</taxon>
    </lineage>
</organism>
<dbReference type="GO" id="GO:0070402">
    <property type="term" value="F:NADPH binding"/>
    <property type="evidence" value="ECO:0007669"/>
    <property type="project" value="TreeGrafter"/>
</dbReference>
<accession>A0A2A4F1B1</accession>
<dbReference type="InterPro" id="IPR011032">
    <property type="entry name" value="GroES-like_sf"/>
</dbReference>
<evidence type="ECO:0000259" key="3">
    <source>
        <dbReference type="SMART" id="SM00829"/>
    </source>
</evidence>
<dbReference type="EMBL" id="MTZV01000004">
    <property type="protein sequence ID" value="PCE26438.1"/>
    <property type="molecule type" value="Genomic_DNA"/>
</dbReference>
<evidence type="ECO:0000313" key="4">
    <source>
        <dbReference type="EMBL" id="PCE26438.1"/>
    </source>
</evidence>
<dbReference type="InterPro" id="IPR013149">
    <property type="entry name" value="ADH-like_C"/>
</dbReference>
<dbReference type="InterPro" id="IPR047618">
    <property type="entry name" value="QOR-like"/>
</dbReference>
<dbReference type="RefSeq" id="WP_096722378.1">
    <property type="nucleotide sequence ID" value="NZ_MTZV01000004.1"/>
</dbReference>
<evidence type="ECO:0000313" key="5">
    <source>
        <dbReference type="Proteomes" id="UP000218022"/>
    </source>
</evidence>
<dbReference type="GO" id="GO:0035925">
    <property type="term" value="F:mRNA 3'-UTR AU-rich region binding"/>
    <property type="evidence" value="ECO:0007669"/>
    <property type="project" value="TreeGrafter"/>
</dbReference>
<dbReference type="InterPro" id="IPR036291">
    <property type="entry name" value="NAD(P)-bd_dom_sf"/>
</dbReference>
<dbReference type="SUPFAM" id="SSF50129">
    <property type="entry name" value="GroES-like"/>
    <property type="match status" value="1"/>
</dbReference>
<dbReference type="Gene3D" id="3.90.180.10">
    <property type="entry name" value="Medium-chain alcohol dehydrogenases, catalytic domain"/>
    <property type="match status" value="1"/>
</dbReference>
<dbReference type="OrthoDB" id="9785812at2"/>
<protein>
    <submittedName>
        <fullName evidence="4">Quinone oxidoreductase</fullName>
    </submittedName>
</protein>
<feature type="domain" description="Enoyl reductase (ER)" evidence="3">
    <location>
        <begin position="10"/>
        <end position="326"/>
    </location>
</feature>
<dbReference type="Proteomes" id="UP000218022">
    <property type="component" value="Unassembled WGS sequence"/>
</dbReference>
<dbReference type="Pfam" id="PF00107">
    <property type="entry name" value="ADH_zinc_N"/>
    <property type="match status" value="1"/>
</dbReference>